<reference evidence="8 9" key="1">
    <citation type="submission" date="2017-05" db="EMBL/GenBank/DDBJ databases">
        <authorList>
            <person name="Varghese N."/>
            <person name="Submissions S."/>
        </authorList>
    </citation>
    <scope>NUCLEOTIDE SEQUENCE [LARGE SCALE GENOMIC DNA]</scope>
    <source>
        <strain evidence="8 9">DSM 21194</strain>
    </source>
</reference>
<dbReference type="NCBIfam" id="TIGR00639">
    <property type="entry name" value="PurN"/>
    <property type="match status" value="1"/>
</dbReference>
<dbReference type="OrthoDB" id="9806170at2"/>
<dbReference type="GO" id="GO:0004644">
    <property type="term" value="F:phosphoribosylglycinamide formyltransferase activity"/>
    <property type="evidence" value="ECO:0007669"/>
    <property type="project" value="UniProtKB-UniRule"/>
</dbReference>
<dbReference type="EMBL" id="FXTH01000012">
    <property type="protein sequence ID" value="SMO77380.1"/>
    <property type="molecule type" value="Genomic_DNA"/>
</dbReference>
<sequence>MINIVVFASGSGTNFQSIIDAAREGQINGRIQGLITNKNNIKAIERARKHGISHITLNPADFATRTAYVNTLLDQLAQWQTDLIVLAGYMIKIPPELIEEFENRIINIHPSLLPKYGGKGFYGLKVHRAVIANGEKESGCSVHLVTEEYDDGPILAQRRVPVYASDDPPTLAERILKEEHQLLPEVIAKLANELNSKN</sequence>
<feature type="binding site" evidence="6">
    <location>
        <begin position="12"/>
        <end position="14"/>
    </location>
    <ligand>
        <name>N(1)-(5-phospho-beta-D-ribosyl)glycinamide</name>
        <dbReference type="ChEBI" id="CHEBI:143788"/>
    </ligand>
</feature>
<dbReference type="RefSeq" id="WP_142715157.1">
    <property type="nucleotide sequence ID" value="NZ_FXTH01000012.1"/>
</dbReference>
<dbReference type="UniPathway" id="UPA00074">
    <property type="reaction ID" value="UER00126"/>
</dbReference>
<dbReference type="HAMAP" id="MF_01930">
    <property type="entry name" value="PurN"/>
    <property type="match status" value="1"/>
</dbReference>
<evidence type="ECO:0000256" key="4">
    <source>
        <dbReference type="ARBA" id="ARBA00038440"/>
    </source>
</evidence>
<dbReference type="InterPro" id="IPR036477">
    <property type="entry name" value="Formyl_transf_N_sf"/>
</dbReference>
<organism evidence="8 9">
    <name type="scientific">Fodinibius sediminis</name>
    <dbReference type="NCBI Taxonomy" id="1214077"/>
    <lineage>
        <taxon>Bacteria</taxon>
        <taxon>Pseudomonadati</taxon>
        <taxon>Balneolota</taxon>
        <taxon>Balneolia</taxon>
        <taxon>Balneolales</taxon>
        <taxon>Balneolaceae</taxon>
        <taxon>Fodinibius</taxon>
    </lineage>
</organism>
<dbReference type="Gene3D" id="3.40.50.170">
    <property type="entry name" value="Formyl transferase, N-terminal domain"/>
    <property type="match status" value="1"/>
</dbReference>
<evidence type="ECO:0000256" key="1">
    <source>
        <dbReference type="ARBA" id="ARBA00005054"/>
    </source>
</evidence>
<dbReference type="PANTHER" id="PTHR43369">
    <property type="entry name" value="PHOSPHORIBOSYLGLYCINAMIDE FORMYLTRANSFERASE"/>
    <property type="match status" value="1"/>
</dbReference>
<name>A0A521E2Q4_9BACT</name>
<accession>A0A521E2Q4</accession>
<protein>
    <recommendedName>
        <fullName evidence="6">Phosphoribosylglycinamide formyltransferase</fullName>
        <ecNumber evidence="6">2.1.2.2</ecNumber>
    </recommendedName>
    <alternativeName>
        <fullName evidence="6">5'-phosphoribosylglycinamide transformylase</fullName>
    </alternativeName>
    <alternativeName>
        <fullName evidence="6">GAR transformylase</fullName>
        <shortName evidence="6">GART</shortName>
    </alternativeName>
</protein>
<evidence type="ECO:0000256" key="6">
    <source>
        <dbReference type="HAMAP-Rule" id="MF_01930"/>
    </source>
</evidence>
<feature type="binding site" evidence="6">
    <location>
        <position position="107"/>
    </location>
    <ligand>
        <name>(6R)-10-formyltetrahydrofolate</name>
        <dbReference type="ChEBI" id="CHEBI:195366"/>
    </ligand>
</feature>
<dbReference type="InterPro" id="IPR001555">
    <property type="entry name" value="GART_AS"/>
</dbReference>
<feature type="domain" description="Formyl transferase N-terminal" evidence="7">
    <location>
        <begin position="3"/>
        <end position="187"/>
    </location>
</feature>
<dbReference type="InterPro" id="IPR002376">
    <property type="entry name" value="Formyl_transf_N"/>
</dbReference>
<evidence type="ECO:0000256" key="2">
    <source>
        <dbReference type="ARBA" id="ARBA00022679"/>
    </source>
</evidence>
<dbReference type="PANTHER" id="PTHR43369:SF2">
    <property type="entry name" value="PHOSPHORIBOSYLGLYCINAMIDE FORMYLTRANSFERASE"/>
    <property type="match status" value="1"/>
</dbReference>
<feature type="active site" description="Proton donor" evidence="6">
    <location>
        <position position="109"/>
    </location>
</feature>
<evidence type="ECO:0000256" key="5">
    <source>
        <dbReference type="ARBA" id="ARBA00047664"/>
    </source>
</evidence>
<dbReference type="SUPFAM" id="SSF53328">
    <property type="entry name" value="Formyltransferase"/>
    <property type="match status" value="1"/>
</dbReference>
<dbReference type="Proteomes" id="UP000317593">
    <property type="component" value="Unassembled WGS sequence"/>
</dbReference>
<dbReference type="GO" id="GO:0006189">
    <property type="term" value="P:'de novo' IMP biosynthetic process"/>
    <property type="evidence" value="ECO:0007669"/>
    <property type="project" value="UniProtKB-UniRule"/>
</dbReference>
<comment type="pathway">
    <text evidence="1 6">Purine metabolism; IMP biosynthesis via de novo pathway; N(2)-formyl-N(1)-(5-phospho-D-ribosyl)glycinamide from N(1)-(5-phospho-D-ribosyl)glycinamide (10-formyl THF route): step 1/1.</text>
</comment>
<dbReference type="Pfam" id="PF00551">
    <property type="entry name" value="Formyl_trans_N"/>
    <property type="match status" value="1"/>
</dbReference>
<evidence type="ECO:0000313" key="9">
    <source>
        <dbReference type="Proteomes" id="UP000317593"/>
    </source>
</evidence>
<dbReference type="AlphaFoldDB" id="A0A521E2Q4"/>
<evidence type="ECO:0000313" key="8">
    <source>
        <dbReference type="EMBL" id="SMO77380.1"/>
    </source>
</evidence>
<keyword evidence="2 6" id="KW-0808">Transferase</keyword>
<comment type="caution">
    <text evidence="6">Lacks conserved residue(s) required for the propagation of feature annotation.</text>
</comment>
<gene>
    <name evidence="6" type="primary">purN</name>
    <name evidence="8" type="ORF">SAMN06265218_112119</name>
</gene>
<dbReference type="CDD" id="cd08645">
    <property type="entry name" value="FMT_core_GART"/>
    <property type="match status" value="1"/>
</dbReference>
<dbReference type="InterPro" id="IPR004607">
    <property type="entry name" value="GART"/>
</dbReference>
<dbReference type="EC" id="2.1.2.2" evidence="6"/>
<proteinExistence type="inferred from homology"/>
<comment type="function">
    <text evidence="6">Catalyzes the transfer of a formyl group from 10-formyltetrahydrofolate to 5-phospho-ribosyl-glycinamide (GAR), producing 5-phospho-ribosyl-N-formylglycinamide (FGAR) and tetrahydrofolate.</text>
</comment>
<evidence type="ECO:0000259" key="7">
    <source>
        <dbReference type="Pfam" id="PF00551"/>
    </source>
</evidence>
<comment type="similarity">
    <text evidence="4 6">Belongs to the GART family.</text>
</comment>
<feature type="site" description="Raises pKa of active site His" evidence="6">
    <location>
        <position position="150"/>
    </location>
</feature>
<comment type="catalytic activity">
    <reaction evidence="5 6">
        <text>N(1)-(5-phospho-beta-D-ribosyl)glycinamide + (6R)-10-formyltetrahydrofolate = N(2)-formyl-N(1)-(5-phospho-beta-D-ribosyl)glycinamide + (6S)-5,6,7,8-tetrahydrofolate + H(+)</text>
        <dbReference type="Rhea" id="RHEA:15053"/>
        <dbReference type="ChEBI" id="CHEBI:15378"/>
        <dbReference type="ChEBI" id="CHEBI:57453"/>
        <dbReference type="ChEBI" id="CHEBI:143788"/>
        <dbReference type="ChEBI" id="CHEBI:147286"/>
        <dbReference type="ChEBI" id="CHEBI:195366"/>
        <dbReference type="EC" id="2.1.2.2"/>
    </reaction>
</comment>
<dbReference type="GO" id="GO:0005829">
    <property type="term" value="C:cytosol"/>
    <property type="evidence" value="ECO:0007669"/>
    <property type="project" value="TreeGrafter"/>
</dbReference>
<keyword evidence="9" id="KW-1185">Reference proteome</keyword>
<feature type="binding site" evidence="6">
    <location>
        <position position="65"/>
    </location>
    <ligand>
        <name>(6R)-10-formyltetrahydrofolate</name>
        <dbReference type="ChEBI" id="CHEBI:195366"/>
    </ligand>
</feature>
<keyword evidence="3 6" id="KW-0658">Purine biosynthesis</keyword>
<dbReference type="PROSITE" id="PS00373">
    <property type="entry name" value="GART"/>
    <property type="match status" value="1"/>
</dbReference>
<evidence type="ECO:0000256" key="3">
    <source>
        <dbReference type="ARBA" id="ARBA00022755"/>
    </source>
</evidence>